<dbReference type="OrthoDB" id="6783874at2759"/>
<evidence type="ECO:0000313" key="2">
    <source>
        <dbReference type="Proteomes" id="UP000801492"/>
    </source>
</evidence>
<organism evidence="1 2">
    <name type="scientific">Ignelater luminosus</name>
    <name type="common">Cucubano</name>
    <name type="synonym">Pyrophorus luminosus</name>
    <dbReference type="NCBI Taxonomy" id="2038154"/>
    <lineage>
        <taxon>Eukaryota</taxon>
        <taxon>Metazoa</taxon>
        <taxon>Ecdysozoa</taxon>
        <taxon>Arthropoda</taxon>
        <taxon>Hexapoda</taxon>
        <taxon>Insecta</taxon>
        <taxon>Pterygota</taxon>
        <taxon>Neoptera</taxon>
        <taxon>Endopterygota</taxon>
        <taxon>Coleoptera</taxon>
        <taxon>Polyphaga</taxon>
        <taxon>Elateriformia</taxon>
        <taxon>Elateroidea</taxon>
        <taxon>Elateridae</taxon>
        <taxon>Agrypninae</taxon>
        <taxon>Pyrophorini</taxon>
        <taxon>Ignelater</taxon>
    </lineage>
</organism>
<name>A0A8K0G0C3_IGNLU</name>
<dbReference type="Proteomes" id="UP000801492">
    <property type="component" value="Unassembled WGS sequence"/>
</dbReference>
<reference evidence="1" key="1">
    <citation type="submission" date="2019-08" db="EMBL/GenBank/DDBJ databases">
        <title>The genome of the North American firefly Photinus pyralis.</title>
        <authorList>
            <consortium name="Photinus pyralis genome working group"/>
            <person name="Fallon T.R."/>
            <person name="Sander Lower S.E."/>
            <person name="Weng J.-K."/>
        </authorList>
    </citation>
    <scope>NUCLEOTIDE SEQUENCE</scope>
    <source>
        <strain evidence="1">TRF0915ILg1</strain>
        <tissue evidence="1">Whole body</tissue>
    </source>
</reference>
<evidence type="ECO:0000313" key="1">
    <source>
        <dbReference type="EMBL" id="KAF2881054.1"/>
    </source>
</evidence>
<accession>A0A8K0G0C3</accession>
<proteinExistence type="predicted"/>
<gene>
    <name evidence="1" type="ORF">ILUMI_25115</name>
</gene>
<protein>
    <recommendedName>
        <fullName evidence="3">Reverse transcriptase domain-containing protein</fullName>
    </recommendedName>
</protein>
<sequence length="188" mass="22182">MILANSSERLQRLMEAIAKEGNTLGFTINMKKTKTMVISKNPNLQVNIHIYNKPIEDVARFKYLDSCITKHLDSDVEVRTQIEYARLLKISWTEHILNETVLRRIRRDRKLLTIIKKRKTSYLGYIYRGHKYDFLRFIMKGKIERSRGPRRRKCACLKNVSDWTGSSTQALLREAYVKESFARIVEDL</sequence>
<keyword evidence="2" id="KW-1185">Reference proteome</keyword>
<dbReference type="EMBL" id="VTPC01090865">
    <property type="protein sequence ID" value="KAF2881054.1"/>
    <property type="molecule type" value="Genomic_DNA"/>
</dbReference>
<dbReference type="AlphaFoldDB" id="A0A8K0G0C3"/>
<evidence type="ECO:0008006" key="3">
    <source>
        <dbReference type="Google" id="ProtNLM"/>
    </source>
</evidence>
<comment type="caution">
    <text evidence="1">The sequence shown here is derived from an EMBL/GenBank/DDBJ whole genome shotgun (WGS) entry which is preliminary data.</text>
</comment>